<keyword evidence="5 8" id="KW-0406">Ion transport</keyword>
<evidence type="ECO:0000256" key="7">
    <source>
        <dbReference type="ARBA" id="ARBA00023303"/>
    </source>
</evidence>
<dbReference type="InterPro" id="IPR003280">
    <property type="entry name" value="2pore_dom_K_chnl"/>
</dbReference>
<dbReference type="Pfam" id="PF07885">
    <property type="entry name" value="Ion_trans_2"/>
    <property type="match status" value="2"/>
</dbReference>
<feature type="domain" description="Potassium channel" evidence="10">
    <location>
        <begin position="162"/>
        <end position="228"/>
    </location>
</feature>
<evidence type="ECO:0000256" key="1">
    <source>
        <dbReference type="ARBA" id="ARBA00004141"/>
    </source>
</evidence>
<dbReference type="GO" id="GO:0030322">
    <property type="term" value="P:stabilization of membrane potential"/>
    <property type="evidence" value="ECO:0007669"/>
    <property type="project" value="TreeGrafter"/>
</dbReference>
<keyword evidence="3 8" id="KW-0812">Transmembrane</keyword>
<dbReference type="Gene3D" id="1.10.287.70">
    <property type="match status" value="2"/>
</dbReference>
<evidence type="ECO:0000256" key="6">
    <source>
        <dbReference type="ARBA" id="ARBA00023136"/>
    </source>
</evidence>
<protein>
    <recommendedName>
        <fullName evidence="10">Potassium channel domain-containing protein</fullName>
    </recommendedName>
</protein>
<dbReference type="AlphaFoldDB" id="A0A7S2US81"/>
<reference evidence="11" key="1">
    <citation type="submission" date="2021-01" db="EMBL/GenBank/DDBJ databases">
        <authorList>
            <person name="Corre E."/>
            <person name="Pelletier E."/>
            <person name="Niang G."/>
            <person name="Scheremetjew M."/>
            <person name="Finn R."/>
            <person name="Kale V."/>
            <person name="Holt S."/>
            <person name="Cochrane G."/>
            <person name="Meng A."/>
            <person name="Brown T."/>
            <person name="Cohen L."/>
        </authorList>
    </citation>
    <scope>NUCLEOTIDE SEQUENCE</scope>
    <source>
        <strain evidence="11">CCMP1661</strain>
    </source>
</reference>
<keyword evidence="2 8" id="KW-0813">Transport</keyword>
<keyword evidence="7 8" id="KW-0407">Ion channel</keyword>
<dbReference type="GO" id="GO:0005886">
    <property type="term" value="C:plasma membrane"/>
    <property type="evidence" value="ECO:0007669"/>
    <property type="project" value="TreeGrafter"/>
</dbReference>
<feature type="transmembrane region" description="Helical" evidence="9">
    <location>
        <begin position="89"/>
        <end position="114"/>
    </location>
</feature>
<evidence type="ECO:0000256" key="8">
    <source>
        <dbReference type="RuleBase" id="RU003857"/>
    </source>
</evidence>
<keyword evidence="4 9" id="KW-1133">Transmembrane helix</keyword>
<feature type="transmembrane region" description="Helical" evidence="9">
    <location>
        <begin position="134"/>
        <end position="159"/>
    </location>
</feature>
<name>A0A7S2US81_9STRA</name>
<dbReference type="GO" id="GO:0022841">
    <property type="term" value="F:potassium ion leak channel activity"/>
    <property type="evidence" value="ECO:0007669"/>
    <property type="project" value="TreeGrafter"/>
</dbReference>
<dbReference type="InterPro" id="IPR013099">
    <property type="entry name" value="K_chnl_dom"/>
</dbReference>
<feature type="transmembrane region" description="Helical" evidence="9">
    <location>
        <begin position="210"/>
        <end position="233"/>
    </location>
</feature>
<dbReference type="GO" id="GO:0015271">
    <property type="term" value="F:outward rectifier potassium channel activity"/>
    <property type="evidence" value="ECO:0007669"/>
    <property type="project" value="TreeGrafter"/>
</dbReference>
<dbReference type="PANTHER" id="PTHR11003:SF291">
    <property type="entry name" value="IP11374P"/>
    <property type="match status" value="1"/>
</dbReference>
<keyword evidence="6 9" id="KW-0472">Membrane</keyword>
<evidence type="ECO:0000313" key="11">
    <source>
        <dbReference type="EMBL" id="CAD9857722.1"/>
    </source>
</evidence>
<proteinExistence type="inferred from homology"/>
<dbReference type="SUPFAM" id="SSF81324">
    <property type="entry name" value="Voltage-gated potassium channels"/>
    <property type="match status" value="2"/>
</dbReference>
<comment type="subcellular location">
    <subcellularLocation>
        <location evidence="1">Membrane</location>
        <topology evidence="1">Multi-pass membrane protein</topology>
    </subcellularLocation>
</comment>
<evidence type="ECO:0000256" key="2">
    <source>
        <dbReference type="ARBA" id="ARBA00022448"/>
    </source>
</evidence>
<sequence length="327" mass="36273">MGEKNLTLEANAKPAPGLWEIAADVKDVESSKKMKYIAVFGLVAYFAAGELVFSKTEGWDFTTTFYFMVSTVTTVGYGDFSPQSDQGKIAACLFILISMGLMGGLIGVLARNFFNQFVDKMQAGMEAEAKGESGIWWRWSIATAVLKSLVTIYAGGLLLHVIAHPTHGDFWSFWSNVNLLDQFYFAVVTCSTVGYGDITPDKNWVVEAYAAFWMLTCTVSLTSTVGMIFAVVVERKKIEEKQKVLKTRITTKEELNEMDYNKDGSIRVAEFVLWKVTKMGLVSPKELNRISQEFNQYNNGAKAISISTLTKNIENTGAEKEAIAVHS</sequence>
<dbReference type="PANTHER" id="PTHR11003">
    <property type="entry name" value="POTASSIUM CHANNEL, SUBFAMILY K"/>
    <property type="match status" value="1"/>
</dbReference>
<organism evidence="11">
    <name type="scientific">Fibrocapsa japonica</name>
    <dbReference type="NCBI Taxonomy" id="94617"/>
    <lineage>
        <taxon>Eukaryota</taxon>
        <taxon>Sar</taxon>
        <taxon>Stramenopiles</taxon>
        <taxon>Ochrophyta</taxon>
        <taxon>Raphidophyceae</taxon>
        <taxon>Chattonellales</taxon>
        <taxon>Chattonellaceae</taxon>
        <taxon>Fibrocapsa</taxon>
    </lineage>
</organism>
<evidence type="ECO:0000256" key="4">
    <source>
        <dbReference type="ARBA" id="ARBA00022989"/>
    </source>
</evidence>
<evidence type="ECO:0000256" key="5">
    <source>
        <dbReference type="ARBA" id="ARBA00023065"/>
    </source>
</evidence>
<gene>
    <name evidence="11" type="ORF">FJAP1339_LOCUS221</name>
</gene>
<evidence type="ECO:0000256" key="3">
    <source>
        <dbReference type="ARBA" id="ARBA00022692"/>
    </source>
</evidence>
<evidence type="ECO:0000259" key="10">
    <source>
        <dbReference type="Pfam" id="PF07885"/>
    </source>
</evidence>
<evidence type="ECO:0000256" key="9">
    <source>
        <dbReference type="SAM" id="Phobius"/>
    </source>
</evidence>
<feature type="transmembrane region" description="Helical" evidence="9">
    <location>
        <begin position="179"/>
        <end position="198"/>
    </location>
</feature>
<dbReference type="PRINTS" id="PR01333">
    <property type="entry name" value="2POREKCHANEL"/>
</dbReference>
<feature type="transmembrane region" description="Helical" evidence="9">
    <location>
        <begin position="59"/>
        <end position="77"/>
    </location>
</feature>
<accession>A0A7S2US81</accession>
<dbReference type="EMBL" id="HBHR01000731">
    <property type="protein sequence ID" value="CAD9857722.1"/>
    <property type="molecule type" value="Transcribed_RNA"/>
</dbReference>
<feature type="transmembrane region" description="Helical" evidence="9">
    <location>
        <begin position="36"/>
        <end position="53"/>
    </location>
</feature>
<feature type="domain" description="Potassium channel" evidence="10">
    <location>
        <begin position="42"/>
        <end position="113"/>
    </location>
</feature>
<comment type="similarity">
    <text evidence="8">Belongs to the two pore domain potassium channel (TC 1.A.1.8) family.</text>
</comment>